<feature type="transmembrane region" description="Helical" evidence="5">
    <location>
        <begin position="83"/>
        <end position="105"/>
    </location>
</feature>
<feature type="transmembrane region" description="Helical" evidence="5">
    <location>
        <begin position="152"/>
        <end position="171"/>
    </location>
</feature>
<dbReference type="SUPFAM" id="SSF47413">
    <property type="entry name" value="lambda repressor-like DNA-binding domains"/>
    <property type="match status" value="1"/>
</dbReference>
<dbReference type="InterPro" id="IPR010982">
    <property type="entry name" value="Lambda_DNA-bd_dom_sf"/>
</dbReference>
<keyword evidence="4 5" id="KW-0472">Membrane</keyword>
<feature type="transmembrane region" description="Helical" evidence="5">
    <location>
        <begin position="126"/>
        <end position="146"/>
    </location>
</feature>
<dbReference type="CDD" id="cd00093">
    <property type="entry name" value="HTH_XRE"/>
    <property type="match status" value="1"/>
</dbReference>
<feature type="transmembrane region" description="Helical" evidence="5">
    <location>
        <begin position="43"/>
        <end position="63"/>
    </location>
</feature>
<keyword evidence="8" id="KW-1185">Reference proteome</keyword>
<dbReference type="GO" id="GO:0003677">
    <property type="term" value="F:DNA binding"/>
    <property type="evidence" value="ECO:0007669"/>
    <property type="project" value="InterPro"/>
</dbReference>
<gene>
    <name evidence="7" type="ORF">MUN79_16780</name>
</gene>
<keyword evidence="2 5" id="KW-0812">Transmembrane</keyword>
<evidence type="ECO:0000259" key="6">
    <source>
        <dbReference type="PROSITE" id="PS50943"/>
    </source>
</evidence>
<evidence type="ECO:0000256" key="4">
    <source>
        <dbReference type="ARBA" id="ARBA00023136"/>
    </source>
</evidence>
<dbReference type="Proteomes" id="UP000831796">
    <property type="component" value="Chromosome"/>
</dbReference>
<dbReference type="InterPro" id="IPR019109">
    <property type="entry name" value="MamF_MmsF"/>
</dbReference>
<evidence type="ECO:0000313" key="7">
    <source>
        <dbReference type="EMBL" id="UOQ70391.1"/>
    </source>
</evidence>
<dbReference type="KEGG" id="hcu:MUN79_16780"/>
<feature type="domain" description="HTH cro/C1-type" evidence="6">
    <location>
        <begin position="10"/>
        <end position="63"/>
    </location>
</feature>
<dbReference type="EMBL" id="CP095046">
    <property type="protein sequence ID" value="UOQ70391.1"/>
    <property type="molecule type" value="Genomic_DNA"/>
</dbReference>
<name>A0A8T9Q1S2_9BACT</name>
<organism evidence="7 8">
    <name type="scientific">Hymenobacter cellulosilyticus</name>
    <dbReference type="NCBI Taxonomy" id="2932248"/>
    <lineage>
        <taxon>Bacteria</taxon>
        <taxon>Pseudomonadati</taxon>
        <taxon>Bacteroidota</taxon>
        <taxon>Cytophagia</taxon>
        <taxon>Cytophagales</taxon>
        <taxon>Hymenobacteraceae</taxon>
        <taxon>Hymenobacter</taxon>
    </lineage>
</organism>
<evidence type="ECO:0000256" key="3">
    <source>
        <dbReference type="ARBA" id="ARBA00022989"/>
    </source>
</evidence>
<evidence type="ECO:0000256" key="2">
    <source>
        <dbReference type="ARBA" id="ARBA00022692"/>
    </source>
</evidence>
<dbReference type="PROSITE" id="PS50943">
    <property type="entry name" value="HTH_CROC1"/>
    <property type="match status" value="1"/>
</dbReference>
<accession>A0A8T9Q1S2</accession>
<protein>
    <submittedName>
        <fullName evidence="7">Helix-turn-helix domain-containing protein</fullName>
    </submittedName>
</protein>
<comment type="subcellular location">
    <subcellularLocation>
        <location evidence="1">Membrane</location>
        <topology evidence="1">Multi-pass membrane protein</topology>
    </subcellularLocation>
</comment>
<evidence type="ECO:0000256" key="5">
    <source>
        <dbReference type="SAM" id="Phobius"/>
    </source>
</evidence>
<sequence length="199" mass="20897">MTSDSVAQNLLLHRLRLGLTQEQLAERAGVTARTIQRIEATGAAHLTTLTLLATALAIPVQALQTPAPTPKSPAPTPVSADRHALVLLQLLPLLGAVVPFANVLAPLFYWLHRRSDDPVFAAQARLVVNFQLSVTVGIGAAVGLLLSYFPAGLGLLMLCSAGALALSLVNARRAWRGVRVRYPLALPALSSGPKVGSPA</sequence>
<dbReference type="AlphaFoldDB" id="A0A8T9Q1S2"/>
<reference evidence="7" key="1">
    <citation type="submission" date="2022-04" db="EMBL/GenBank/DDBJ databases">
        <title>Hymenobacter sp. isolated from the air.</title>
        <authorList>
            <person name="Won M."/>
            <person name="Lee C.-M."/>
            <person name="Woen H.-Y."/>
            <person name="Kwon S.-W."/>
        </authorList>
    </citation>
    <scope>NUCLEOTIDE SEQUENCE</scope>
    <source>
        <strain evidence="7">5116S-3</strain>
    </source>
</reference>
<evidence type="ECO:0000256" key="1">
    <source>
        <dbReference type="ARBA" id="ARBA00004141"/>
    </source>
</evidence>
<dbReference type="Pfam" id="PF01381">
    <property type="entry name" value="HTH_3"/>
    <property type="match status" value="1"/>
</dbReference>
<dbReference type="SMART" id="SM00530">
    <property type="entry name" value="HTH_XRE"/>
    <property type="match status" value="1"/>
</dbReference>
<keyword evidence="3 5" id="KW-1133">Transmembrane helix</keyword>
<dbReference type="InterPro" id="IPR001387">
    <property type="entry name" value="Cro/C1-type_HTH"/>
</dbReference>
<dbReference type="Pfam" id="PF09685">
    <property type="entry name" value="MamF_MmsF"/>
    <property type="match status" value="1"/>
</dbReference>
<dbReference type="RefSeq" id="WP_244673813.1">
    <property type="nucleotide sequence ID" value="NZ_CP095046.1"/>
</dbReference>
<proteinExistence type="predicted"/>
<evidence type="ECO:0000313" key="8">
    <source>
        <dbReference type="Proteomes" id="UP000831796"/>
    </source>
</evidence>
<dbReference type="Gene3D" id="1.10.260.40">
    <property type="entry name" value="lambda repressor-like DNA-binding domains"/>
    <property type="match status" value="1"/>
</dbReference>